<accession>A0AA86JNP8</accession>
<proteinExistence type="predicted"/>
<gene>
    <name evidence="1" type="ORF">CNEO_42048</name>
</gene>
<protein>
    <submittedName>
        <fullName evidence="1">Zn-finger containing protein</fullName>
    </submittedName>
</protein>
<organism evidence="1 2">
    <name type="scientific">Clostridium neonatale</name>
    <dbReference type="NCBI Taxonomy" id="137838"/>
    <lineage>
        <taxon>Bacteria</taxon>
        <taxon>Bacillati</taxon>
        <taxon>Bacillota</taxon>
        <taxon>Clostridia</taxon>
        <taxon>Eubacteriales</taxon>
        <taxon>Clostridiaceae</taxon>
        <taxon>Clostridium</taxon>
    </lineage>
</organism>
<evidence type="ECO:0000313" key="2">
    <source>
        <dbReference type="Proteomes" id="UP000789738"/>
    </source>
</evidence>
<dbReference type="RefSeq" id="WP_125150174.1">
    <property type="nucleotide sequence ID" value="NZ_CAKJVE010000004.1"/>
</dbReference>
<dbReference type="AlphaFoldDB" id="A0AA86JNP8"/>
<name>A0AA86JNP8_9CLOT</name>
<comment type="caution">
    <text evidence="1">The sequence shown here is derived from an EMBL/GenBank/DDBJ whole genome shotgun (WGS) entry which is preliminary data.</text>
</comment>
<sequence>MKNIYRIYKCKSCKREMILMNDEVEKALNNGKYLSCAYCNCRHLSKEKETSDLRECMDHNAYKKIKGKVRQVHSI</sequence>
<reference evidence="1" key="1">
    <citation type="submission" date="2021-10" db="EMBL/GenBank/DDBJ databases">
        <authorList>
            <person name="Mesa V."/>
        </authorList>
    </citation>
    <scope>NUCLEOTIDE SEQUENCE</scope>
    <source>
        <strain evidence="1">CC3_PB</strain>
    </source>
</reference>
<evidence type="ECO:0000313" key="1">
    <source>
        <dbReference type="EMBL" id="CAG9705768.1"/>
    </source>
</evidence>
<dbReference type="Proteomes" id="UP000789738">
    <property type="component" value="Unassembled WGS sequence"/>
</dbReference>
<dbReference type="EMBL" id="CAKJVE010000004">
    <property type="protein sequence ID" value="CAG9705768.1"/>
    <property type="molecule type" value="Genomic_DNA"/>
</dbReference>